<feature type="binding site" evidence="17">
    <location>
        <position position="7"/>
    </location>
    <ligand>
        <name>Mg(2+)</name>
        <dbReference type="ChEBI" id="CHEBI:18420"/>
    </ligand>
</feature>
<keyword evidence="11 17" id="KW-0460">Magnesium</keyword>
<feature type="site" description="Stabilizes the phosphoryl group" evidence="16">
    <location>
        <position position="50"/>
    </location>
</feature>
<dbReference type="GO" id="GO:0005975">
    <property type="term" value="P:carbohydrate metabolic process"/>
    <property type="evidence" value="ECO:0007669"/>
    <property type="project" value="InterPro"/>
</dbReference>
<feature type="binding site" evidence="17">
    <location>
        <position position="99"/>
    </location>
    <ligand>
        <name>Zn(2+)</name>
        <dbReference type="ChEBI" id="CHEBI:29105"/>
    </ligand>
</feature>
<dbReference type="InterPro" id="IPR004446">
    <property type="entry name" value="Heptose_bisP_phosphatase"/>
</dbReference>
<evidence type="ECO:0000256" key="2">
    <source>
        <dbReference type="ARBA" id="ARBA00001946"/>
    </source>
</evidence>
<comment type="cofactor">
    <cofactor evidence="2 17">
        <name>Mg(2+)</name>
        <dbReference type="ChEBI" id="CHEBI:18420"/>
    </cofactor>
</comment>
<dbReference type="PANTHER" id="PTHR42891">
    <property type="entry name" value="D-GLYCERO-BETA-D-MANNO-HEPTOSE-1,7-BISPHOSPHATE 7-PHOSPHATASE"/>
    <property type="match status" value="1"/>
</dbReference>
<dbReference type="InterPro" id="IPR036412">
    <property type="entry name" value="HAD-like_sf"/>
</dbReference>
<keyword evidence="9 14" id="KW-0378">Hydrolase</keyword>
<dbReference type="InterPro" id="IPR006549">
    <property type="entry name" value="HAD-SF_hydro_IIIA"/>
</dbReference>
<dbReference type="GO" id="GO:0046872">
    <property type="term" value="F:metal ion binding"/>
    <property type="evidence" value="ECO:0007669"/>
    <property type="project" value="UniProtKB-KW"/>
</dbReference>
<proteinExistence type="inferred from homology"/>
<dbReference type="GO" id="GO:0005737">
    <property type="term" value="C:cytoplasm"/>
    <property type="evidence" value="ECO:0007669"/>
    <property type="project" value="UniProtKB-SubCell"/>
</dbReference>
<dbReference type="NCBIfam" id="TIGR01656">
    <property type="entry name" value="Histidinol-ppas"/>
    <property type="match status" value="1"/>
</dbReference>
<dbReference type="EMBL" id="AP022345">
    <property type="protein sequence ID" value="BBU68560.1"/>
    <property type="molecule type" value="Genomic_DNA"/>
</dbReference>
<feature type="binding site" evidence="17">
    <location>
        <position position="97"/>
    </location>
    <ligand>
        <name>Zn(2+)</name>
        <dbReference type="ChEBI" id="CHEBI:29105"/>
    </ligand>
</feature>
<evidence type="ECO:0000256" key="5">
    <source>
        <dbReference type="ARBA" id="ARBA00004708"/>
    </source>
</evidence>
<evidence type="ECO:0000256" key="3">
    <source>
        <dbReference type="ARBA" id="ARBA00001947"/>
    </source>
</evidence>
<gene>
    <name evidence="18" type="ORF">ICHIAU1_08430</name>
</gene>
<evidence type="ECO:0000256" key="12">
    <source>
        <dbReference type="ARBA" id="ARBA00023277"/>
    </source>
</evidence>
<feature type="binding site" evidence="17">
    <location>
        <position position="9"/>
    </location>
    <ligand>
        <name>Mg(2+)</name>
        <dbReference type="ChEBI" id="CHEBI:18420"/>
    </ligand>
</feature>
<evidence type="ECO:0000256" key="16">
    <source>
        <dbReference type="PIRSR" id="PIRSR004682-3"/>
    </source>
</evidence>
<protein>
    <recommendedName>
        <fullName evidence="14">D,D-heptose 1,7-bisphosphate phosphatase</fullName>
        <ecNumber evidence="14">3.1.3.-</ecNumber>
    </recommendedName>
</protein>
<evidence type="ECO:0000313" key="19">
    <source>
        <dbReference type="Proteomes" id="UP000463961"/>
    </source>
</evidence>
<feature type="site" description="Stabilizes the phosphoryl group" evidence="16">
    <location>
        <position position="101"/>
    </location>
</feature>
<accession>A0A679I2B0</accession>
<dbReference type="PANTHER" id="PTHR42891:SF1">
    <property type="entry name" value="D-GLYCERO-BETA-D-MANNO-HEPTOSE-1,7-BISPHOSPHATE 7-PHOSPHATASE"/>
    <property type="match status" value="1"/>
</dbReference>
<evidence type="ECO:0000256" key="4">
    <source>
        <dbReference type="ARBA" id="ARBA00004496"/>
    </source>
</evidence>
<reference evidence="19" key="1">
    <citation type="submission" date="2020-01" db="EMBL/GenBank/DDBJ databases">
        <title>Phosphoaccumulans saitamaens gen. nov., sp. nov., a polyphosphate accumulating bacterium isolated from surface river water.</title>
        <authorList>
            <person name="Watanabe K."/>
            <person name="Suda W."/>
        </authorList>
    </citation>
    <scope>NUCLEOTIDE SEQUENCE [LARGE SCALE GENOMIC DNA]</scope>
    <source>
        <strain evidence="19">ICHIAU1</strain>
    </source>
</reference>
<dbReference type="RefSeq" id="WP_162050658.1">
    <property type="nucleotide sequence ID" value="NZ_AP019011.1"/>
</dbReference>
<evidence type="ECO:0000256" key="15">
    <source>
        <dbReference type="PIRSR" id="PIRSR004682-1"/>
    </source>
</evidence>
<comment type="subunit">
    <text evidence="6">Monomer.</text>
</comment>
<dbReference type="SUPFAM" id="SSF56784">
    <property type="entry name" value="HAD-like"/>
    <property type="match status" value="1"/>
</dbReference>
<dbReference type="NCBIfam" id="TIGR01662">
    <property type="entry name" value="HAD-SF-IIIA"/>
    <property type="match status" value="1"/>
</dbReference>
<comment type="subcellular location">
    <subcellularLocation>
        <location evidence="4 14">Cytoplasm</location>
    </subcellularLocation>
</comment>
<feature type="binding site" evidence="17">
    <location>
        <position position="126"/>
    </location>
    <ligand>
        <name>Mg(2+)</name>
        <dbReference type="ChEBI" id="CHEBI:18420"/>
    </ligand>
</feature>
<dbReference type="InterPro" id="IPR023214">
    <property type="entry name" value="HAD_sf"/>
</dbReference>
<dbReference type="InterPro" id="IPR006543">
    <property type="entry name" value="Histidinol-phos"/>
</dbReference>
<dbReference type="Pfam" id="PF13242">
    <property type="entry name" value="Hydrolase_like"/>
    <property type="match status" value="1"/>
</dbReference>
<dbReference type="OrthoDB" id="9781367at2"/>
<feature type="site" description="Contributes to substrate recognition" evidence="16">
    <location>
        <position position="100"/>
    </location>
</feature>
<evidence type="ECO:0000256" key="9">
    <source>
        <dbReference type="ARBA" id="ARBA00022801"/>
    </source>
</evidence>
<dbReference type="AlphaFoldDB" id="A0A679I2B0"/>
<feature type="binding site" evidence="17">
    <location>
        <position position="91"/>
    </location>
    <ligand>
        <name>Zn(2+)</name>
        <dbReference type="ChEBI" id="CHEBI:29105"/>
    </ligand>
</feature>
<evidence type="ECO:0000256" key="17">
    <source>
        <dbReference type="PIRSR" id="PIRSR004682-4"/>
    </source>
</evidence>
<comment type="pathway">
    <text evidence="5">Nucleotide-sugar biosynthesis; ADP-L-glycero-beta-D-manno-heptose biosynthesis; ADP-L-glycero-beta-D-manno-heptose from D-glycero-beta-D-manno-heptose 7-phosphate: step 2/4.</text>
</comment>
<feature type="active site" description="Nucleophile" evidence="15">
    <location>
        <position position="7"/>
    </location>
</feature>
<dbReference type="CDD" id="cd07503">
    <property type="entry name" value="HAD_HisB-N"/>
    <property type="match status" value="1"/>
</dbReference>
<sequence length="183" mass="19326">MKLIILDRDGVINVDSALYIKSPAEWKPLPGSLEAIARLNQAGYKVVIATNQSGIGRGLFDMDTLNAMHEKMHKALAVVGGRVDAIFYCPHTADEGCSCRKPKPGMFERIAALYNQDLSGVPAIGDSLRDLQAASALGCAPILVKTGKGEKTVAEGNLPEGTVVRADLAAAVDALLGKPSKKD</sequence>
<keyword evidence="12 14" id="KW-0119">Carbohydrate metabolism</keyword>
<comment type="catalytic activity">
    <reaction evidence="1">
        <text>D-glycero-beta-D-manno-heptose 1,7-bisphosphate + H2O = D-glycero-beta-D-manno-heptose 1-phosphate + phosphate</text>
        <dbReference type="Rhea" id="RHEA:28518"/>
        <dbReference type="ChEBI" id="CHEBI:15377"/>
        <dbReference type="ChEBI" id="CHEBI:43474"/>
        <dbReference type="ChEBI" id="CHEBI:60208"/>
        <dbReference type="ChEBI" id="CHEBI:61593"/>
        <dbReference type="EC" id="3.1.3.82"/>
    </reaction>
</comment>
<evidence type="ECO:0000313" key="18">
    <source>
        <dbReference type="EMBL" id="BBU68560.1"/>
    </source>
</evidence>
<keyword evidence="10 17" id="KW-0862">Zinc</keyword>
<keyword evidence="19" id="KW-1185">Reference proteome</keyword>
<dbReference type="PIRSF" id="PIRSF004682">
    <property type="entry name" value="GmhB"/>
    <property type="match status" value="1"/>
</dbReference>
<dbReference type="Gene3D" id="3.40.50.1000">
    <property type="entry name" value="HAD superfamily/HAD-like"/>
    <property type="match status" value="1"/>
</dbReference>
<keyword evidence="8 17" id="KW-0479">Metal-binding</keyword>
<keyword evidence="7 14" id="KW-0963">Cytoplasm</keyword>
<feature type="active site" description="Proton donor" evidence="15">
    <location>
        <position position="9"/>
    </location>
</feature>
<evidence type="ECO:0000256" key="6">
    <source>
        <dbReference type="ARBA" id="ARBA00011245"/>
    </source>
</evidence>
<evidence type="ECO:0000256" key="10">
    <source>
        <dbReference type="ARBA" id="ARBA00022833"/>
    </source>
</evidence>
<dbReference type="GO" id="GO:0034200">
    <property type="term" value="F:D-glycero-beta-D-manno-heptose 1,7-bisphosphate 7-phosphatase activity"/>
    <property type="evidence" value="ECO:0007669"/>
    <property type="project" value="UniProtKB-EC"/>
</dbReference>
<organism evidence="18 19">
    <name type="scientific">Fluviibacter phosphoraccumulans</name>
    <dbReference type="NCBI Taxonomy" id="1751046"/>
    <lineage>
        <taxon>Bacteria</taxon>
        <taxon>Pseudomonadati</taxon>
        <taxon>Pseudomonadota</taxon>
        <taxon>Betaproteobacteria</taxon>
        <taxon>Rhodocyclales</taxon>
        <taxon>Fluviibacteraceae</taxon>
        <taxon>Fluviibacter</taxon>
    </lineage>
</organism>
<feature type="binding site" evidence="17">
    <location>
        <position position="89"/>
    </location>
    <ligand>
        <name>Zn(2+)</name>
        <dbReference type="ChEBI" id="CHEBI:29105"/>
    </ligand>
</feature>
<evidence type="ECO:0000256" key="13">
    <source>
        <dbReference type="ARBA" id="ARBA00061616"/>
    </source>
</evidence>
<dbReference type="NCBIfam" id="NF006506">
    <property type="entry name" value="PRK08942.1"/>
    <property type="match status" value="1"/>
</dbReference>
<evidence type="ECO:0000256" key="8">
    <source>
        <dbReference type="ARBA" id="ARBA00022723"/>
    </source>
</evidence>
<comment type="cofactor">
    <cofactor evidence="3 17">
        <name>Zn(2+)</name>
        <dbReference type="ChEBI" id="CHEBI:29105"/>
    </cofactor>
</comment>
<comment type="similarity">
    <text evidence="13 14">Belongs to the gmhB family.</text>
</comment>
<evidence type="ECO:0000256" key="1">
    <source>
        <dbReference type="ARBA" id="ARBA00001226"/>
    </source>
</evidence>
<name>A0A679I2B0_9RHOO</name>
<evidence type="ECO:0000256" key="11">
    <source>
        <dbReference type="ARBA" id="ARBA00022842"/>
    </source>
</evidence>
<dbReference type="EC" id="3.1.3.-" evidence="14"/>
<dbReference type="FunFam" id="3.40.50.1000:FF:000168">
    <property type="entry name" value="D,D-heptose 1,7-bisphosphate phosphatase"/>
    <property type="match status" value="1"/>
</dbReference>
<evidence type="ECO:0000256" key="7">
    <source>
        <dbReference type="ARBA" id="ARBA00022490"/>
    </source>
</evidence>
<evidence type="ECO:0000256" key="14">
    <source>
        <dbReference type="PIRNR" id="PIRNR004682"/>
    </source>
</evidence>
<dbReference type="Proteomes" id="UP000463961">
    <property type="component" value="Chromosome"/>
</dbReference>